<feature type="transmembrane region" description="Helical" evidence="7">
    <location>
        <begin position="251"/>
        <end position="276"/>
    </location>
</feature>
<dbReference type="InParanoid" id="A0A7N2M095"/>
<dbReference type="GO" id="GO:0022857">
    <property type="term" value="F:transmembrane transporter activity"/>
    <property type="evidence" value="ECO:0007669"/>
    <property type="project" value="InterPro"/>
</dbReference>
<dbReference type="Proteomes" id="UP000594261">
    <property type="component" value="Chromosome 6"/>
</dbReference>
<evidence type="ECO:0000256" key="4">
    <source>
        <dbReference type="ARBA" id="ARBA00022692"/>
    </source>
</evidence>
<feature type="domain" description="Major facilitator superfamily (MFS) profile" evidence="8">
    <location>
        <begin position="1"/>
        <end position="343"/>
    </location>
</feature>
<evidence type="ECO:0000256" key="6">
    <source>
        <dbReference type="ARBA" id="ARBA00023136"/>
    </source>
</evidence>
<reference evidence="9" key="2">
    <citation type="submission" date="2021-01" db="UniProtKB">
        <authorList>
            <consortium name="EnsemblPlants"/>
        </authorList>
    </citation>
    <scope>IDENTIFICATION</scope>
</reference>
<feature type="transmembrane region" description="Helical" evidence="7">
    <location>
        <begin position="72"/>
        <end position="94"/>
    </location>
</feature>
<evidence type="ECO:0000256" key="3">
    <source>
        <dbReference type="ARBA" id="ARBA00022448"/>
    </source>
</evidence>
<feature type="transmembrane region" description="Helical" evidence="7">
    <location>
        <begin position="48"/>
        <end position="66"/>
    </location>
</feature>
<feature type="transmembrane region" description="Helical" evidence="7">
    <location>
        <begin position="22"/>
        <end position="41"/>
    </location>
</feature>
<proteinExistence type="inferred from homology"/>
<evidence type="ECO:0000313" key="9">
    <source>
        <dbReference type="EnsemblPlants" id="QL06p045568:mrna"/>
    </source>
</evidence>
<dbReference type="EnsemblPlants" id="QL06p045568:mrna">
    <property type="protein sequence ID" value="QL06p045568:mrna"/>
    <property type="gene ID" value="QL06p045568"/>
</dbReference>
<dbReference type="InterPro" id="IPR020846">
    <property type="entry name" value="MFS_dom"/>
</dbReference>
<dbReference type="EMBL" id="LRBV02000006">
    <property type="status" value="NOT_ANNOTATED_CDS"/>
    <property type="molecule type" value="Genomic_DNA"/>
</dbReference>
<dbReference type="OMA" id="REREYHD"/>
<dbReference type="PROSITE" id="PS50850">
    <property type="entry name" value="MFS"/>
    <property type="match status" value="1"/>
</dbReference>
<dbReference type="PROSITE" id="PS00216">
    <property type="entry name" value="SUGAR_TRANSPORT_1"/>
    <property type="match status" value="1"/>
</dbReference>
<sequence length="358" mass="38778">MSGAMMYIKEDLKINDTKLETIAGILNLCALVGSIVAGRISDYIGRRYTIFLASILFILGAILMGYSPSFTIIMIGRCTTGIGAGFALLIALVYTTEISSPSTRAVPSLALALGILKMPESPRWLVIQGRLGDAKKILLQISSTKEEAEIRFHDIKAAAGIDINCTEDVIKLPSKACGKGVCNELLFRPSPSVRQILFAAVGLHFFQHSVDKVGRRPLLLISTGGMVLALVGLGCGLTMTNHYKEKHSLAMSLSIAATYTFVGLHSLGLGPVTWVYSSEIFPLKLRAQGASIGVAINRGMNATISMSFISIYKAITIGRTFFMLAGRCMVAWAFIYIFLPETKGRSLEEMEIALQQQV</sequence>
<comment type="similarity">
    <text evidence="2">Belongs to the major facilitator superfamily. Sugar transporter (TC 2.A.1.1) family.</text>
</comment>
<dbReference type="InterPro" id="IPR036259">
    <property type="entry name" value="MFS_trans_sf"/>
</dbReference>
<dbReference type="AlphaFoldDB" id="A0A7N2M095"/>
<dbReference type="Gramene" id="QL06p045568:mrna">
    <property type="protein sequence ID" value="QL06p045568:mrna"/>
    <property type="gene ID" value="QL06p045568"/>
</dbReference>
<dbReference type="InterPro" id="IPR003663">
    <property type="entry name" value="Sugar/inositol_transpt"/>
</dbReference>
<comment type="subcellular location">
    <subcellularLocation>
        <location evidence="1">Membrane</location>
        <topology evidence="1">Multi-pass membrane protein</topology>
    </subcellularLocation>
</comment>
<dbReference type="InterPro" id="IPR005829">
    <property type="entry name" value="Sugar_transporter_CS"/>
</dbReference>
<dbReference type="InterPro" id="IPR050814">
    <property type="entry name" value="Myo-inositol_Transporter"/>
</dbReference>
<dbReference type="PANTHER" id="PTHR48020">
    <property type="entry name" value="PROTON MYO-INOSITOL COTRANSPORTER"/>
    <property type="match status" value="1"/>
</dbReference>
<feature type="transmembrane region" description="Helical" evidence="7">
    <location>
        <begin position="321"/>
        <end position="339"/>
    </location>
</feature>
<evidence type="ECO:0000256" key="2">
    <source>
        <dbReference type="ARBA" id="ARBA00010992"/>
    </source>
</evidence>
<dbReference type="InterPro" id="IPR005828">
    <property type="entry name" value="MFS_sugar_transport-like"/>
</dbReference>
<dbReference type="PANTHER" id="PTHR48020:SF49">
    <property type="entry name" value="SUGAR TRANSPORTER"/>
    <property type="match status" value="1"/>
</dbReference>
<dbReference type="SUPFAM" id="SSF103473">
    <property type="entry name" value="MFS general substrate transporter"/>
    <property type="match status" value="1"/>
</dbReference>
<accession>A0A7N2M095</accession>
<name>A0A7N2M095_QUELO</name>
<dbReference type="PRINTS" id="PR00171">
    <property type="entry name" value="SUGRTRNSPORT"/>
</dbReference>
<evidence type="ECO:0000259" key="8">
    <source>
        <dbReference type="PROSITE" id="PS50850"/>
    </source>
</evidence>
<evidence type="ECO:0000256" key="7">
    <source>
        <dbReference type="SAM" id="Phobius"/>
    </source>
</evidence>
<evidence type="ECO:0000256" key="1">
    <source>
        <dbReference type="ARBA" id="ARBA00004141"/>
    </source>
</evidence>
<keyword evidence="10" id="KW-1185">Reference proteome</keyword>
<reference evidence="9 10" key="1">
    <citation type="journal article" date="2016" name="G3 (Bethesda)">
        <title>First Draft Assembly and Annotation of the Genome of a California Endemic Oak Quercus lobata Nee (Fagaceae).</title>
        <authorList>
            <person name="Sork V.L."/>
            <person name="Fitz-Gibbon S.T."/>
            <person name="Puiu D."/>
            <person name="Crepeau M."/>
            <person name="Gugger P.F."/>
            <person name="Sherman R."/>
            <person name="Stevens K."/>
            <person name="Langley C.H."/>
            <person name="Pellegrini M."/>
            <person name="Salzberg S.L."/>
        </authorList>
    </citation>
    <scope>NUCLEOTIDE SEQUENCE [LARGE SCALE GENOMIC DNA]</scope>
    <source>
        <strain evidence="9 10">cv. SW786</strain>
    </source>
</reference>
<feature type="transmembrane region" description="Helical" evidence="7">
    <location>
        <begin position="218"/>
        <end position="239"/>
    </location>
</feature>
<dbReference type="GO" id="GO:0016020">
    <property type="term" value="C:membrane"/>
    <property type="evidence" value="ECO:0007669"/>
    <property type="project" value="UniProtKB-SubCell"/>
</dbReference>
<dbReference type="Pfam" id="PF00083">
    <property type="entry name" value="Sugar_tr"/>
    <property type="match status" value="3"/>
</dbReference>
<dbReference type="Gene3D" id="1.20.1250.20">
    <property type="entry name" value="MFS general substrate transporter like domains"/>
    <property type="match status" value="3"/>
</dbReference>
<keyword evidence="5 7" id="KW-1133">Transmembrane helix</keyword>
<keyword evidence="6 7" id="KW-0472">Membrane</keyword>
<evidence type="ECO:0000256" key="5">
    <source>
        <dbReference type="ARBA" id="ARBA00022989"/>
    </source>
</evidence>
<evidence type="ECO:0000313" key="10">
    <source>
        <dbReference type="Proteomes" id="UP000594261"/>
    </source>
</evidence>
<protein>
    <recommendedName>
        <fullName evidence="8">Major facilitator superfamily (MFS) profile domain-containing protein</fullName>
    </recommendedName>
</protein>
<keyword evidence="4 7" id="KW-0812">Transmembrane</keyword>
<organism evidence="9 10">
    <name type="scientific">Quercus lobata</name>
    <name type="common">Valley oak</name>
    <dbReference type="NCBI Taxonomy" id="97700"/>
    <lineage>
        <taxon>Eukaryota</taxon>
        <taxon>Viridiplantae</taxon>
        <taxon>Streptophyta</taxon>
        <taxon>Embryophyta</taxon>
        <taxon>Tracheophyta</taxon>
        <taxon>Spermatophyta</taxon>
        <taxon>Magnoliopsida</taxon>
        <taxon>eudicotyledons</taxon>
        <taxon>Gunneridae</taxon>
        <taxon>Pentapetalae</taxon>
        <taxon>rosids</taxon>
        <taxon>fabids</taxon>
        <taxon>Fagales</taxon>
        <taxon>Fagaceae</taxon>
        <taxon>Quercus</taxon>
    </lineage>
</organism>
<keyword evidence="3" id="KW-0813">Transport</keyword>